<protein>
    <recommendedName>
        <fullName evidence="7">Anaerobic ribonucleoside-triphosphate reductase-activating protein</fullName>
        <ecNumber evidence="7">1.97.1.-</ecNumber>
    </recommendedName>
</protein>
<evidence type="ECO:0000256" key="5">
    <source>
        <dbReference type="ARBA" id="ARBA00023004"/>
    </source>
</evidence>
<keyword evidence="6" id="KW-0411">Iron-sulfur</keyword>
<comment type="cofactor">
    <cofactor evidence="1">
        <name>[4Fe-4S] cluster</name>
        <dbReference type="ChEBI" id="CHEBI:49883"/>
    </cofactor>
</comment>
<dbReference type="Gene3D" id="3.20.20.70">
    <property type="entry name" value="Aldolase class I"/>
    <property type="match status" value="1"/>
</dbReference>
<keyword evidence="5" id="KW-0408">Iron</keyword>
<dbReference type="SFLD" id="SFLDG01066">
    <property type="entry name" value="organic_radical-activating_enz"/>
    <property type="match status" value="1"/>
</dbReference>
<dbReference type="InterPro" id="IPR012837">
    <property type="entry name" value="NrdG"/>
</dbReference>
<dbReference type="AlphaFoldDB" id="D3QC28"/>
<evidence type="ECO:0000313" key="8">
    <source>
        <dbReference type="EMBL" id="ADD44917.1"/>
    </source>
</evidence>
<dbReference type="GO" id="GO:0051539">
    <property type="term" value="F:4 iron, 4 sulfur cluster binding"/>
    <property type="evidence" value="ECO:0007669"/>
    <property type="project" value="UniProtKB-KW"/>
</dbReference>
<dbReference type="PANTHER" id="PTHR30352">
    <property type="entry name" value="PYRUVATE FORMATE-LYASE-ACTIVATING ENZYME"/>
    <property type="match status" value="1"/>
</dbReference>
<dbReference type="eggNOG" id="COG0602">
    <property type="taxonomic scope" value="Bacteria"/>
</dbReference>
<dbReference type="KEGG" id="sna:Snas_5283"/>
<evidence type="ECO:0000256" key="4">
    <source>
        <dbReference type="ARBA" id="ARBA00022723"/>
    </source>
</evidence>
<sequence length="184" mass="19730">MTSTVRVHATLSDSRANGPGERFVVWFQGCSLACPGCFNPETHGPDAEELSVAELAGRVLARADRWEGITLTGGEPLQQPEAVAELCRRIREGSRLGVLILTGYTRGEIEADPARLAAVADADLVIAGRYNAGLRLGTGLRGSSNKTYWWLTDRYREADLAAVPEAEVRIGADGTLIFTGMEAA</sequence>
<dbReference type="SFLD" id="SFLDS00029">
    <property type="entry name" value="Radical_SAM"/>
    <property type="match status" value="1"/>
</dbReference>
<evidence type="ECO:0000256" key="7">
    <source>
        <dbReference type="PIRNR" id="PIRNR000368"/>
    </source>
</evidence>
<name>D3QC28_STANL</name>
<dbReference type="GO" id="GO:0043365">
    <property type="term" value="F:[formate-C-acetyltransferase]-activating enzyme activity"/>
    <property type="evidence" value="ECO:0007669"/>
    <property type="project" value="InterPro"/>
</dbReference>
<accession>D3QC28</accession>
<reference evidence="8 9" key="1">
    <citation type="journal article" date="2009" name="Stand. Genomic Sci.">
        <title>Complete genome sequence of Stackebrandtia nassauensis type strain (LLR-40K-21).</title>
        <authorList>
            <person name="Munk C."/>
            <person name="Lapidus A."/>
            <person name="Copeland A."/>
            <person name="Jando M."/>
            <person name="Mayilraj S."/>
            <person name="Glavina Del Rio T."/>
            <person name="Nolan M."/>
            <person name="Chen F."/>
            <person name="Lucas S."/>
            <person name="Tice H."/>
            <person name="Cheng J.F."/>
            <person name="Han C."/>
            <person name="Detter J.C."/>
            <person name="Bruce D."/>
            <person name="Goodwin L."/>
            <person name="Chain P."/>
            <person name="Pitluck S."/>
            <person name="Goker M."/>
            <person name="Ovchinikova G."/>
            <person name="Pati A."/>
            <person name="Ivanova N."/>
            <person name="Mavromatis K."/>
            <person name="Chen A."/>
            <person name="Palaniappan K."/>
            <person name="Land M."/>
            <person name="Hauser L."/>
            <person name="Chang Y.J."/>
            <person name="Jeffries C.D."/>
            <person name="Bristow J."/>
            <person name="Eisen J.A."/>
            <person name="Markowitz V."/>
            <person name="Hugenholtz P."/>
            <person name="Kyrpides N.C."/>
            <person name="Klenk H.P."/>
        </authorList>
    </citation>
    <scope>NUCLEOTIDE SEQUENCE [LARGE SCALE GENOMIC DNA]</scope>
    <source>
        <strain evidence="9">DSM 44728 / CIP 108903 / NRRL B-16338 / NBRC 102104 / LLR-40K-21</strain>
    </source>
</reference>
<gene>
    <name evidence="8" type="ordered locus">Snas_5283</name>
</gene>
<dbReference type="InterPro" id="IPR013785">
    <property type="entry name" value="Aldolase_TIM"/>
</dbReference>
<dbReference type="SFLD" id="SFLDG01063">
    <property type="entry name" value="activating_enzymes__group_1"/>
    <property type="match status" value="1"/>
</dbReference>
<comment type="function">
    <text evidence="7">Activation of anaerobic ribonucleoside-triphosphate reductase under anaerobic conditions by generation of an organic free radical, using S-adenosylmethionine and reduced flavodoxin as cosubstrates to produce 5'-deoxy-adenosine.</text>
</comment>
<dbReference type="Pfam" id="PF13353">
    <property type="entry name" value="Fer4_12"/>
    <property type="match status" value="1"/>
</dbReference>
<dbReference type="InterPro" id="IPR058240">
    <property type="entry name" value="rSAM_sf"/>
</dbReference>
<dbReference type="RefSeq" id="WP_013020488.1">
    <property type="nucleotide sequence ID" value="NC_013947.1"/>
</dbReference>
<evidence type="ECO:0000313" key="9">
    <source>
        <dbReference type="Proteomes" id="UP000000844"/>
    </source>
</evidence>
<keyword evidence="3" id="KW-0949">S-adenosyl-L-methionine</keyword>
<dbReference type="HOGENOM" id="CLU_089926_1_0_11"/>
<evidence type="ECO:0000256" key="1">
    <source>
        <dbReference type="ARBA" id="ARBA00001966"/>
    </source>
</evidence>
<proteinExistence type="inferred from homology"/>
<evidence type="ECO:0000256" key="2">
    <source>
        <dbReference type="ARBA" id="ARBA00022485"/>
    </source>
</evidence>
<dbReference type="InterPro" id="IPR034457">
    <property type="entry name" value="Organic_radical-activating"/>
</dbReference>
<evidence type="ECO:0000256" key="6">
    <source>
        <dbReference type="ARBA" id="ARBA00023014"/>
    </source>
</evidence>
<evidence type="ECO:0000256" key="3">
    <source>
        <dbReference type="ARBA" id="ARBA00022691"/>
    </source>
</evidence>
<keyword evidence="2" id="KW-0004">4Fe-4S</keyword>
<keyword evidence="4" id="KW-0479">Metal-binding</keyword>
<dbReference type="PIRSF" id="PIRSF000368">
    <property type="entry name" value="NrdG"/>
    <property type="match status" value="1"/>
</dbReference>
<dbReference type="EMBL" id="CP001778">
    <property type="protein sequence ID" value="ADD44917.1"/>
    <property type="molecule type" value="Genomic_DNA"/>
</dbReference>
<dbReference type="SUPFAM" id="SSF102114">
    <property type="entry name" value="Radical SAM enzymes"/>
    <property type="match status" value="1"/>
</dbReference>
<keyword evidence="7" id="KW-0560">Oxidoreductase</keyword>
<dbReference type="CDD" id="cd01335">
    <property type="entry name" value="Radical_SAM"/>
    <property type="match status" value="1"/>
</dbReference>
<dbReference type="EC" id="1.97.1.-" evidence="7"/>
<dbReference type="InterPro" id="IPR007197">
    <property type="entry name" value="rSAM"/>
</dbReference>
<keyword evidence="9" id="KW-1185">Reference proteome</keyword>
<organism evidence="8 9">
    <name type="scientific">Stackebrandtia nassauensis (strain DSM 44728 / CIP 108903 / NRRL B-16338 / NBRC 102104 / LLR-40K-21)</name>
    <dbReference type="NCBI Taxonomy" id="446470"/>
    <lineage>
        <taxon>Bacteria</taxon>
        <taxon>Bacillati</taxon>
        <taxon>Actinomycetota</taxon>
        <taxon>Actinomycetes</taxon>
        <taxon>Glycomycetales</taxon>
        <taxon>Glycomycetaceae</taxon>
        <taxon>Stackebrandtia</taxon>
    </lineage>
</organism>
<comment type="similarity">
    <text evidence="7">Belongs to the organic radical-activating enzymes family.</text>
</comment>
<dbReference type="GO" id="GO:0004748">
    <property type="term" value="F:ribonucleoside-diphosphate reductase activity, thioredoxin disulfide as acceptor"/>
    <property type="evidence" value="ECO:0007669"/>
    <property type="project" value="TreeGrafter"/>
</dbReference>
<dbReference type="PANTHER" id="PTHR30352:SF2">
    <property type="entry name" value="ANAEROBIC RIBONUCLEOSIDE-TRIPHOSPHATE REDUCTASE-ACTIVATING PROTEIN"/>
    <property type="match status" value="1"/>
</dbReference>
<dbReference type="STRING" id="446470.Snas_5283"/>
<dbReference type="GO" id="GO:0046872">
    <property type="term" value="F:metal ion binding"/>
    <property type="evidence" value="ECO:0007669"/>
    <property type="project" value="UniProtKB-KW"/>
</dbReference>
<dbReference type="Proteomes" id="UP000000844">
    <property type="component" value="Chromosome"/>
</dbReference>